<dbReference type="Proteomes" id="UP001152797">
    <property type="component" value="Unassembled WGS sequence"/>
</dbReference>
<keyword evidence="4" id="KW-0472">Membrane</keyword>
<keyword evidence="4" id="KW-1133">Transmembrane helix</keyword>
<evidence type="ECO:0000313" key="8">
    <source>
        <dbReference type="Proteomes" id="UP001152797"/>
    </source>
</evidence>
<dbReference type="OrthoDB" id="447251at2759"/>
<dbReference type="Gene3D" id="3.30.450.20">
    <property type="entry name" value="PAS domain"/>
    <property type="match status" value="1"/>
</dbReference>
<dbReference type="EMBL" id="CAMXCT030000202">
    <property type="protein sequence ID" value="CAL4762715.1"/>
    <property type="molecule type" value="Genomic_DNA"/>
</dbReference>
<reference evidence="6" key="1">
    <citation type="submission" date="2022-10" db="EMBL/GenBank/DDBJ databases">
        <authorList>
            <person name="Chen Y."/>
            <person name="Dougan E. K."/>
            <person name="Chan C."/>
            <person name="Rhodes N."/>
            <person name="Thang M."/>
        </authorList>
    </citation>
    <scope>NUCLEOTIDE SEQUENCE</scope>
</reference>
<dbReference type="Pfam" id="PF13426">
    <property type="entry name" value="PAS_9"/>
    <property type="match status" value="1"/>
</dbReference>
<evidence type="ECO:0000313" key="7">
    <source>
        <dbReference type="EMBL" id="CAL4762715.1"/>
    </source>
</evidence>
<evidence type="ECO:0000256" key="2">
    <source>
        <dbReference type="ARBA" id="ARBA00022643"/>
    </source>
</evidence>
<dbReference type="EMBL" id="CAMXCT010000202">
    <property type="protein sequence ID" value="CAI3975403.1"/>
    <property type="molecule type" value="Genomic_DNA"/>
</dbReference>
<sequence length="274" mass="29988">MAVRPAFDRITSQQADVHMDAAVGQAVSEAVVTQAFKSAVQECKFCVTVANPQSEDSPLIAVSEEFETMTGFSRHEILGVNCRFLNQGVDMNPQDLVHLREASATGAPFTAIFPNRKRSGELFLNLLDVRGLTVARNKKTGEDLWYLIGIQADVSELGEEQVPDDHFAELQMMSDFIRDRIITELSEYALSTDIGTSSSFDLLPTPEWRPGARLGSRQLSAAAPVLRPASKPRSRGSQGTMGLQQRMLGLSAAVAIGAFGVASLFFLLRRRLRS</sequence>
<evidence type="ECO:0000256" key="4">
    <source>
        <dbReference type="SAM" id="Phobius"/>
    </source>
</evidence>
<evidence type="ECO:0000256" key="3">
    <source>
        <dbReference type="ARBA" id="ARBA00022991"/>
    </source>
</evidence>
<dbReference type="SUPFAM" id="SSF55785">
    <property type="entry name" value="PYP-like sensor domain (PAS domain)"/>
    <property type="match status" value="1"/>
</dbReference>
<evidence type="ECO:0000256" key="1">
    <source>
        <dbReference type="ARBA" id="ARBA00022630"/>
    </source>
</evidence>
<dbReference type="AlphaFoldDB" id="A0A9P1BL70"/>
<dbReference type="PANTHER" id="PTHR47429">
    <property type="entry name" value="PROTEIN TWIN LOV 1"/>
    <property type="match status" value="1"/>
</dbReference>
<reference evidence="7 8" key="2">
    <citation type="submission" date="2024-05" db="EMBL/GenBank/DDBJ databases">
        <authorList>
            <person name="Chen Y."/>
            <person name="Shah S."/>
            <person name="Dougan E. K."/>
            <person name="Thang M."/>
            <person name="Chan C."/>
        </authorList>
    </citation>
    <scope>NUCLEOTIDE SEQUENCE [LARGE SCALE GENOMIC DNA]</scope>
</reference>
<keyword evidence="4" id="KW-0812">Transmembrane</keyword>
<organism evidence="6">
    <name type="scientific">Cladocopium goreaui</name>
    <dbReference type="NCBI Taxonomy" id="2562237"/>
    <lineage>
        <taxon>Eukaryota</taxon>
        <taxon>Sar</taxon>
        <taxon>Alveolata</taxon>
        <taxon>Dinophyceae</taxon>
        <taxon>Suessiales</taxon>
        <taxon>Symbiodiniaceae</taxon>
        <taxon>Cladocopium</taxon>
    </lineage>
</organism>
<keyword evidence="3" id="KW-0157">Chromophore</keyword>
<dbReference type="PANTHER" id="PTHR47429:SF2">
    <property type="entry name" value="PROTEIN TWIN LOV 1"/>
    <property type="match status" value="1"/>
</dbReference>
<dbReference type="InterPro" id="IPR000014">
    <property type="entry name" value="PAS"/>
</dbReference>
<keyword evidence="2" id="KW-0288">FMN</keyword>
<proteinExistence type="predicted"/>
<dbReference type="EMBL" id="CAMXCT020000202">
    <property type="protein sequence ID" value="CAL1128778.1"/>
    <property type="molecule type" value="Genomic_DNA"/>
</dbReference>
<dbReference type="InterPro" id="IPR035965">
    <property type="entry name" value="PAS-like_dom_sf"/>
</dbReference>
<keyword evidence="1" id="KW-0285">Flavoprotein</keyword>
<protein>
    <submittedName>
        <fullName evidence="7">PAS domain-containing protein</fullName>
    </submittedName>
</protein>
<feature type="domain" description="PAS" evidence="5">
    <location>
        <begin position="54"/>
        <end position="156"/>
    </location>
</feature>
<name>A0A9P1BL70_9DINO</name>
<dbReference type="GO" id="GO:0005634">
    <property type="term" value="C:nucleus"/>
    <property type="evidence" value="ECO:0007669"/>
    <property type="project" value="TreeGrafter"/>
</dbReference>
<evidence type="ECO:0000313" key="6">
    <source>
        <dbReference type="EMBL" id="CAI3975403.1"/>
    </source>
</evidence>
<accession>A0A9P1BL70</accession>
<evidence type="ECO:0000259" key="5">
    <source>
        <dbReference type="Pfam" id="PF13426"/>
    </source>
</evidence>
<gene>
    <name evidence="6" type="ORF">C1SCF055_LOCUS3734</name>
</gene>
<comment type="caution">
    <text evidence="6">The sequence shown here is derived from an EMBL/GenBank/DDBJ whole genome shotgun (WGS) entry which is preliminary data.</text>
</comment>
<feature type="transmembrane region" description="Helical" evidence="4">
    <location>
        <begin position="247"/>
        <end position="268"/>
    </location>
</feature>
<keyword evidence="8" id="KW-1185">Reference proteome</keyword>